<reference evidence="2 3" key="1">
    <citation type="journal article" date="2020" name="Microb. Ecol.">
        <title>Ecogenomics of the Marine Benthic Filamentous Cyanobacterium Adonisia.</title>
        <authorList>
            <person name="Walter J.M."/>
            <person name="Coutinho F.H."/>
            <person name="Leomil L."/>
            <person name="Hargreaves P.I."/>
            <person name="Campeao M.E."/>
            <person name="Vieira V.V."/>
            <person name="Silva B.S."/>
            <person name="Fistarol G.O."/>
            <person name="Salomon P.S."/>
            <person name="Sawabe T."/>
            <person name="Mino S."/>
            <person name="Hosokawa M."/>
            <person name="Miyashita H."/>
            <person name="Maruyama F."/>
            <person name="van Verk M.C."/>
            <person name="Dutilh B.E."/>
            <person name="Thompson C.C."/>
            <person name="Thompson F.L."/>
        </authorList>
    </citation>
    <scope>NUCLEOTIDE SEQUENCE [LARGE SCALE GENOMIC DNA]</scope>
    <source>
        <strain evidence="2 3">CCMR0081</strain>
    </source>
</reference>
<accession>A0A6M0RSJ0</accession>
<dbReference type="InterPro" id="IPR035965">
    <property type="entry name" value="PAS-like_dom_sf"/>
</dbReference>
<evidence type="ECO:0000313" key="2">
    <source>
        <dbReference type="EMBL" id="NEZ59207.1"/>
    </source>
</evidence>
<dbReference type="NCBIfam" id="TIGR00229">
    <property type="entry name" value="sensory_box"/>
    <property type="match status" value="1"/>
</dbReference>
<name>A0A6M0RSJ0_9CYAN</name>
<gene>
    <name evidence="2" type="ORF">DXZ20_26900</name>
</gene>
<organism evidence="2 3">
    <name type="scientific">Adonisia turfae CCMR0081</name>
    <dbReference type="NCBI Taxonomy" id="2292702"/>
    <lineage>
        <taxon>Bacteria</taxon>
        <taxon>Bacillati</taxon>
        <taxon>Cyanobacteriota</taxon>
        <taxon>Adonisia</taxon>
        <taxon>Adonisia turfae</taxon>
    </lineage>
</organism>
<feature type="domain" description="PAS" evidence="1">
    <location>
        <begin position="9"/>
        <end position="51"/>
    </location>
</feature>
<dbReference type="InterPro" id="IPR000014">
    <property type="entry name" value="PAS"/>
</dbReference>
<sequence>MTTVVRPHTIEELKAINEVPIVIANSQGLITYINDCFERVLEWSQDDVVGELITMILPSSFRDSHNLAFSRFQASEKANVLNHPLELMTITKSQQEIMTEHYIIAEKIEDDWLFGAMLTPLN</sequence>
<dbReference type="RefSeq" id="WP_163702154.1">
    <property type="nucleotide sequence ID" value="NZ_QXHD01000004.1"/>
</dbReference>
<dbReference type="PROSITE" id="PS50112">
    <property type="entry name" value="PAS"/>
    <property type="match status" value="1"/>
</dbReference>
<dbReference type="EMBL" id="QXHD01000004">
    <property type="protein sequence ID" value="NEZ59207.1"/>
    <property type="molecule type" value="Genomic_DNA"/>
</dbReference>
<proteinExistence type="predicted"/>
<dbReference type="Pfam" id="PF13426">
    <property type="entry name" value="PAS_9"/>
    <property type="match status" value="1"/>
</dbReference>
<dbReference type="AlphaFoldDB" id="A0A6M0RSJ0"/>
<dbReference type="SMART" id="SM00091">
    <property type="entry name" value="PAS"/>
    <property type="match status" value="1"/>
</dbReference>
<keyword evidence="3" id="KW-1185">Reference proteome</keyword>
<evidence type="ECO:0000313" key="3">
    <source>
        <dbReference type="Proteomes" id="UP000481033"/>
    </source>
</evidence>
<evidence type="ECO:0000259" key="1">
    <source>
        <dbReference type="PROSITE" id="PS50112"/>
    </source>
</evidence>
<comment type="caution">
    <text evidence="2">The sequence shown here is derived from an EMBL/GenBank/DDBJ whole genome shotgun (WGS) entry which is preliminary data.</text>
</comment>
<dbReference type="SUPFAM" id="SSF55785">
    <property type="entry name" value="PYP-like sensor domain (PAS domain)"/>
    <property type="match status" value="1"/>
</dbReference>
<protein>
    <submittedName>
        <fullName evidence="2">PAS domain-containing protein</fullName>
    </submittedName>
</protein>
<dbReference type="Gene3D" id="3.30.450.20">
    <property type="entry name" value="PAS domain"/>
    <property type="match status" value="1"/>
</dbReference>
<dbReference type="CDD" id="cd00130">
    <property type="entry name" value="PAS"/>
    <property type="match status" value="1"/>
</dbReference>
<dbReference type="Proteomes" id="UP000481033">
    <property type="component" value="Unassembled WGS sequence"/>
</dbReference>